<name>M2RAP0_CERS8</name>
<feature type="compositionally biased region" description="Pro residues" evidence="1">
    <location>
        <begin position="28"/>
        <end position="40"/>
    </location>
</feature>
<evidence type="ECO:0000313" key="3">
    <source>
        <dbReference type="Proteomes" id="UP000016930"/>
    </source>
</evidence>
<proteinExistence type="predicted"/>
<dbReference type="EMBL" id="KB445791">
    <property type="protein sequence ID" value="EMD41475.1"/>
    <property type="molecule type" value="Genomic_DNA"/>
</dbReference>
<evidence type="ECO:0000313" key="2">
    <source>
        <dbReference type="EMBL" id="EMD41475.1"/>
    </source>
</evidence>
<reference evidence="2 3" key="1">
    <citation type="journal article" date="2012" name="Proc. Natl. Acad. Sci. U.S.A.">
        <title>Comparative genomics of Ceriporiopsis subvermispora and Phanerochaete chrysosporium provide insight into selective ligninolysis.</title>
        <authorList>
            <person name="Fernandez-Fueyo E."/>
            <person name="Ruiz-Duenas F.J."/>
            <person name="Ferreira P."/>
            <person name="Floudas D."/>
            <person name="Hibbett D.S."/>
            <person name="Canessa P."/>
            <person name="Larrondo L.F."/>
            <person name="James T.Y."/>
            <person name="Seelenfreund D."/>
            <person name="Lobos S."/>
            <person name="Polanco R."/>
            <person name="Tello M."/>
            <person name="Honda Y."/>
            <person name="Watanabe T."/>
            <person name="Watanabe T."/>
            <person name="Ryu J.S."/>
            <person name="Kubicek C.P."/>
            <person name="Schmoll M."/>
            <person name="Gaskell J."/>
            <person name="Hammel K.E."/>
            <person name="St John F.J."/>
            <person name="Vanden Wymelenberg A."/>
            <person name="Sabat G."/>
            <person name="Splinter BonDurant S."/>
            <person name="Syed K."/>
            <person name="Yadav J.S."/>
            <person name="Doddapaneni H."/>
            <person name="Subramanian V."/>
            <person name="Lavin J.L."/>
            <person name="Oguiza J.A."/>
            <person name="Perez G."/>
            <person name="Pisabarro A.G."/>
            <person name="Ramirez L."/>
            <person name="Santoyo F."/>
            <person name="Master E."/>
            <person name="Coutinho P.M."/>
            <person name="Henrissat B."/>
            <person name="Lombard V."/>
            <person name="Magnuson J.K."/>
            <person name="Kuees U."/>
            <person name="Hori C."/>
            <person name="Igarashi K."/>
            <person name="Samejima M."/>
            <person name="Held B.W."/>
            <person name="Barry K.W."/>
            <person name="LaButti K.M."/>
            <person name="Lapidus A."/>
            <person name="Lindquist E.A."/>
            <person name="Lucas S.M."/>
            <person name="Riley R."/>
            <person name="Salamov A.A."/>
            <person name="Hoffmeister D."/>
            <person name="Schwenk D."/>
            <person name="Hadar Y."/>
            <person name="Yarden O."/>
            <person name="de Vries R.P."/>
            <person name="Wiebenga A."/>
            <person name="Stenlid J."/>
            <person name="Eastwood D."/>
            <person name="Grigoriev I.V."/>
            <person name="Berka R.M."/>
            <person name="Blanchette R.A."/>
            <person name="Kersten P."/>
            <person name="Martinez A.T."/>
            <person name="Vicuna R."/>
            <person name="Cullen D."/>
        </authorList>
    </citation>
    <scope>NUCLEOTIDE SEQUENCE [LARGE SCALE GENOMIC DNA]</scope>
    <source>
        <strain evidence="2 3">B</strain>
    </source>
</reference>
<feature type="region of interest" description="Disordered" evidence="1">
    <location>
        <begin position="197"/>
        <end position="272"/>
    </location>
</feature>
<dbReference type="AlphaFoldDB" id="M2RAP0"/>
<gene>
    <name evidence="2" type="ORF">CERSUDRAFT_90042</name>
</gene>
<protein>
    <submittedName>
        <fullName evidence="2">Uncharacterized protein</fullName>
    </submittedName>
</protein>
<dbReference type="HOGENOM" id="CLU_963112_0_0_1"/>
<organism evidence="2 3">
    <name type="scientific">Ceriporiopsis subvermispora (strain B)</name>
    <name type="common">White-rot fungus</name>
    <name type="synonym">Gelatoporia subvermispora</name>
    <dbReference type="NCBI Taxonomy" id="914234"/>
    <lineage>
        <taxon>Eukaryota</taxon>
        <taxon>Fungi</taxon>
        <taxon>Dikarya</taxon>
        <taxon>Basidiomycota</taxon>
        <taxon>Agaricomycotina</taxon>
        <taxon>Agaricomycetes</taxon>
        <taxon>Polyporales</taxon>
        <taxon>Gelatoporiaceae</taxon>
        <taxon>Gelatoporia</taxon>
    </lineage>
</organism>
<evidence type="ECO:0000256" key="1">
    <source>
        <dbReference type="SAM" id="MobiDB-lite"/>
    </source>
</evidence>
<accession>M2RAP0</accession>
<feature type="region of interest" description="Disordered" evidence="1">
    <location>
        <begin position="1"/>
        <end position="88"/>
    </location>
</feature>
<keyword evidence="3" id="KW-1185">Reference proteome</keyword>
<sequence length="289" mass="31840">MGRRAGGIKGDARRMQSGQPHQPSAATPAPPRPASACPPPRRPHKVLAPPPPHPASTRPRHGRTSSSVSPEHQRASPPAVVGALPPRPRTYNYPMLARMHRARPRATQGYHRAVRDTPPVLMRDTTYDYPPPRHVLRPLPRHHVRMHLVPRRMRPSCDTLDSPLTPQWRNGAVPNWIWPVDPPLAFACRAPKPSHWPPPPLSIPRKPRLGPAPAPWPEEPHSPRLRQASTQSRNSPADPRLRGPRTRSNGGASCGLGRPGHDGIGQDLGSSCETIRPPAMCLPFALSRM</sequence>
<dbReference type="Proteomes" id="UP000016930">
    <property type="component" value="Unassembled WGS sequence"/>
</dbReference>